<protein>
    <recommendedName>
        <fullName evidence="3">DNA repair protein RadC</fullName>
    </recommendedName>
</protein>
<reference evidence="1 2" key="1">
    <citation type="submission" date="2019-07" db="EMBL/GenBank/DDBJ databases">
        <title>Novel species isolated from glacier.</title>
        <authorList>
            <person name="Liu Q."/>
            <person name="Xin Y.-H."/>
        </authorList>
    </citation>
    <scope>NUCLEOTIDE SEQUENCE [LARGE SCALE GENOMIC DNA]</scope>
    <source>
        <strain evidence="1 2">LB1R16</strain>
    </source>
</reference>
<gene>
    <name evidence="1" type="ORF">FMM06_11120</name>
</gene>
<keyword evidence="2" id="KW-1185">Reference proteome</keyword>
<dbReference type="RefSeq" id="WP_144237465.1">
    <property type="nucleotide sequence ID" value="NZ_VJWA01000002.1"/>
</dbReference>
<dbReference type="EMBL" id="VJWA01000002">
    <property type="protein sequence ID" value="TRW14260.1"/>
    <property type="molecule type" value="Genomic_DNA"/>
</dbReference>
<evidence type="ECO:0000313" key="1">
    <source>
        <dbReference type="EMBL" id="TRW14260.1"/>
    </source>
</evidence>
<comment type="caution">
    <text evidence="1">The sequence shown here is derived from an EMBL/GenBank/DDBJ whole genome shotgun (WGS) entry which is preliminary data.</text>
</comment>
<accession>A0A552U7R6</accession>
<evidence type="ECO:0008006" key="3">
    <source>
        <dbReference type="Google" id="ProtNLM"/>
    </source>
</evidence>
<dbReference type="Proteomes" id="UP000317894">
    <property type="component" value="Unassembled WGS sequence"/>
</dbReference>
<proteinExistence type="predicted"/>
<dbReference type="AlphaFoldDB" id="A0A552U7R6"/>
<organism evidence="1 2">
    <name type="scientific">Glacieibacterium frigidum</name>
    <dbReference type="NCBI Taxonomy" id="2593303"/>
    <lineage>
        <taxon>Bacteria</taxon>
        <taxon>Pseudomonadati</taxon>
        <taxon>Pseudomonadota</taxon>
        <taxon>Alphaproteobacteria</taxon>
        <taxon>Sphingomonadales</taxon>
        <taxon>Sphingosinicellaceae</taxon>
        <taxon>Glacieibacterium</taxon>
    </lineage>
</organism>
<name>A0A552U7R6_9SPHN</name>
<evidence type="ECO:0000313" key="2">
    <source>
        <dbReference type="Proteomes" id="UP000317894"/>
    </source>
</evidence>
<sequence length="96" mass="10512">MREIEIIRPAPATPPRLVEADLADNELLAFALTFAGTRHVGPLVDRLLAEFGDVEIVLASTPAELRTRGGLTNRAVAIIKLLNAFRADNRRGRLLN</sequence>